<reference evidence="1 2" key="1">
    <citation type="submission" date="2013-02" db="EMBL/GenBank/DDBJ databases">
        <authorList>
            <person name="Harkins D.M."/>
            <person name="Durkin A.S."/>
            <person name="Brinkac L.M."/>
            <person name="Haft D.H."/>
            <person name="Selengut J.D."/>
            <person name="Sanka R."/>
            <person name="DePew J."/>
            <person name="Purushe J."/>
            <person name="Tulsiani S.M."/>
            <person name="Graham G.C."/>
            <person name="Burns M.-A."/>
            <person name="Dohnt M.F."/>
            <person name="Smythe L.D."/>
            <person name="McKay D.B."/>
            <person name="Craig S.B."/>
            <person name="Vinetz J.M."/>
            <person name="Sutton G.G."/>
            <person name="Nierman W.C."/>
            <person name="Fouts D.E."/>
        </authorList>
    </citation>
    <scope>NUCLEOTIDE SEQUENCE [LARGE SCALE GENOMIC DNA]</scope>
    <source>
        <strain evidence="1 2">LT2186</strain>
    </source>
</reference>
<evidence type="ECO:0000313" key="2">
    <source>
        <dbReference type="Proteomes" id="UP000011776"/>
    </source>
</evidence>
<accession>M3ICF0</accession>
<name>M3ICF0_LEPIR</name>
<dbReference type="PANTHER" id="PTHR40129">
    <property type="entry name" value="KETOPANTOATE REDUCTASE N-TERMINAL DOMAIN-CONTAINING PROTEIN"/>
    <property type="match status" value="1"/>
</dbReference>
<gene>
    <name evidence="1" type="ORF">LEP1GSC151_0337</name>
</gene>
<dbReference type="EMBL" id="AFME02000042">
    <property type="protein sequence ID" value="EMG13041.1"/>
    <property type="molecule type" value="Genomic_DNA"/>
</dbReference>
<sequence length="259" mass="29519">MKVGIFGLGYTGVRIADLLKPQTGIELNTFSANTQIKGTLIFDFSNAVVLKQFSEKFSKNSFDLSLVTFPVQKLSDPTAFLDVLFSVSKNSILLGTTSIYKRIPDIIESTPILKDHDRFAVETDWLRRGGKILRLCGIYGPLRNPADWIRKGLVKKNSRQLNLIRGRRGSYDFSFNSKDSNGWMGYDSKCSQSFGQSMAYLERNFSFLEEHNKISETSIEESIKEDCFIDSEKIRILLPDLQTKDFWIELENLEGIIDQ</sequence>
<dbReference type="BioCyc" id="LINT1001599:G11K9-4930-MONOMER"/>
<proteinExistence type="predicted"/>
<dbReference type="Gene3D" id="3.40.50.720">
    <property type="entry name" value="NAD(P)-binding Rossmann-like Domain"/>
    <property type="match status" value="1"/>
</dbReference>
<dbReference type="AlphaFoldDB" id="M3ICF0"/>
<evidence type="ECO:0000313" key="1">
    <source>
        <dbReference type="EMBL" id="EMG13041.1"/>
    </source>
</evidence>
<comment type="caution">
    <text evidence="1">The sequence shown here is derived from an EMBL/GenBank/DDBJ whole genome shotgun (WGS) entry which is preliminary data.</text>
</comment>
<dbReference type="Proteomes" id="UP000011776">
    <property type="component" value="Unassembled WGS sequence"/>
</dbReference>
<dbReference type="PANTHER" id="PTHR40129:SF2">
    <property type="entry name" value="KETOPANTOATE REDUCTASE N-TERMINAL DOMAIN-CONTAINING PROTEIN"/>
    <property type="match status" value="1"/>
</dbReference>
<protein>
    <submittedName>
        <fullName evidence="1">Uncharacterized protein</fullName>
    </submittedName>
</protein>
<organism evidence="1 2">
    <name type="scientific">Leptospira interrogans serovar Grippotyphosa str. LT2186</name>
    <dbReference type="NCBI Taxonomy" id="1001599"/>
    <lineage>
        <taxon>Bacteria</taxon>
        <taxon>Pseudomonadati</taxon>
        <taxon>Spirochaetota</taxon>
        <taxon>Spirochaetia</taxon>
        <taxon>Leptospirales</taxon>
        <taxon>Leptospiraceae</taxon>
        <taxon>Leptospira</taxon>
    </lineage>
</organism>